<dbReference type="AlphaFoldDB" id="A0A9N9ADW5"/>
<name>A0A9N9ADW5_9GLOM</name>
<protein>
    <submittedName>
        <fullName evidence="2">14796_t:CDS:1</fullName>
    </submittedName>
</protein>
<evidence type="ECO:0000313" key="3">
    <source>
        <dbReference type="Proteomes" id="UP000789759"/>
    </source>
</evidence>
<accession>A0A9N9ADW5</accession>
<proteinExistence type="predicted"/>
<dbReference type="OrthoDB" id="2343036at2759"/>
<dbReference type="EMBL" id="CAJVQA010001804">
    <property type="protein sequence ID" value="CAG8526727.1"/>
    <property type="molecule type" value="Genomic_DNA"/>
</dbReference>
<keyword evidence="3" id="KW-1185">Reference proteome</keyword>
<gene>
    <name evidence="2" type="ORF">CPELLU_LOCUS3651</name>
</gene>
<sequence length="316" mass="35848">MTQSDLQQIYSHIISQEKSLTFRQMIFSLAREIYGSSDSINKILTSNSEILGDDFNIIIQDPSQKIYNSSTSTNDHINQDVLNVYEGDVVMHNTQENNIGHKDLNYASNHNSNIELTSEYTIFRDNILEAQHLEQPPLLGPIIDLGPTYVNGEKPLENLRPEEPDEIIIQRRPLISESQNFVSPTDEENKGSSGSQAQPRQSSNLASDVQSQERNDSHYFKKEDENSLGTFLNQEYQREKTIDIVKNEVSASDNLDVLYKFPDASISSESNSIGTKEYPIIDWNTVELLIVINSYEDSHKALEINQNDAFTLQAVE</sequence>
<feature type="compositionally biased region" description="Basic and acidic residues" evidence="1">
    <location>
        <begin position="211"/>
        <end position="224"/>
    </location>
</feature>
<evidence type="ECO:0000313" key="2">
    <source>
        <dbReference type="EMBL" id="CAG8526727.1"/>
    </source>
</evidence>
<evidence type="ECO:0000256" key="1">
    <source>
        <dbReference type="SAM" id="MobiDB-lite"/>
    </source>
</evidence>
<dbReference type="Proteomes" id="UP000789759">
    <property type="component" value="Unassembled WGS sequence"/>
</dbReference>
<feature type="compositionally biased region" description="Polar residues" evidence="1">
    <location>
        <begin position="191"/>
        <end position="210"/>
    </location>
</feature>
<reference evidence="2" key="1">
    <citation type="submission" date="2021-06" db="EMBL/GenBank/DDBJ databases">
        <authorList>
            <person name="Kallberg Y."/>
            <person name="Tangrot J."/>
            <person name="Rosling A."/>
        </authorList>
    </citation>
    <scope>NUCLEOTIDE SEQUENCE</scope>
    <source>
        <strain evidence="2">FL966</strain>
    </source>
</reference>
<feature type="region of interest" description="Disordered" evidence="1">
    <location>
        <begin position="170"/>
        <end position="224"/>
    </location>
</feature>
<organism evidence="2 3">
    <name type="scientific">Cetraspora pellucida</name>
    <dbReference type="NCBI Taxonomy" id="1433469"/>
    <lineage>
        <taxon>Eukaryota</taxon>
        <taxon>Fungi</taxon>
        <taxon>Fungi incertae sedis</taxon>
        <taxon>Mucoromycota</taxon>
        <taxon>Glomeromycotina</taxon>
        <taxon>Glomeromycetes</taxon>
        <taxon>Diversisporales</taxon>
        <taxon>Gigasporaceae</taxon>
        <taxon>Cetraspora</taxon>
    </lineage>
</organism>
<comment type="caution">
    <text evidence="2">The sequence shown here is derived from an EMBL/GenBank/DDBJ whole genome shotgun (WGS) entry which is preliminary data.</text>
</comment>